<evidence type="ECO:0000256" key="3">
    <source>
        <dbReference type="PROSITE-ProRule" id="PRU00284"/>
    </source>
</evidence>
<feature type="region of interest" description="Disordered" evidence="4">
    <location>
        <begin position="701"/>
        <end position="752"/>
    </location>
</feature>
<keyword evidence="5" id="KW-0812">Transmembrane</keyword>
<dbReference type="GO" id="GO:0006935">
    <property type="term" value="P:chemotaxis"/>
    <property type="evidence" value="ECO:0007669"/>
    <property type="project" value="UniProtKB-KW"/>
</dbReference>
<dbReference type="PANTHER" id="PTHR43531:SF11">
    <property type="entry name" value="METHYL-ACCEPTING CHEMOTAXIS PROTEIN 3"/>
    <property type="match status" value="1"/>
</dbReference>
<feature type="region of interest" description="Disordered" evidence="4">
    <location>
        <begin position="668"/>
        <end position="687"/>
    </location>
</feature>
<accession>H6SLE1</accession>
<dbReference type="Gene3D" id="1.10.287.950">
    <property type="entry name" value="Methyl-accepting chemotaxis protein"/>
    <property type="match status" value="1"/>
</dbReference>
<dbReference type="SUPFAM" id="SSF58104">
    <property type="entry name" value="Methyl-accepting chemotaxis protein (MCP) signaling domain"/>
    <property type="match status" value="1"/>
</dbReference>
<dbReference type="Pfam" id="PF00672">
    <property type="entry name" value="HAMP"/>
    <property type="match status" value="1"/>
</dbReference>
<feature type="domain" description="HAMP" evidence="7">
    <location>
        <begin position="336"/>
        <end position="388"/>
    </location>
</feature>
<dbReference type="eggNOG" id="COG0840">
    <property type="taxonomic scope" value="Bacteria"/>
</dbReference>
<dbReference type="AlphaFoldDB" id="H6SLE1"/>
<dbReference type="SMART" id="SM00283">
    <property type="entry name" value="MA"/>
    <property type="match status" value="1"/>
</dbReference>
<evidence type="ECO:0000259" key="6">
    <source>
        <dbReference type="PROSITE" id="PS50111"/>
    </source>
</evidence>
<dbReference type="Proteomes" id="UP000033220">
    <property type="component" value="Chromosome DSM 122"/>
</dbReference>
<comment type="similarity">
    <text evidence="2">Belongs to the methyl-accepting chemotaxis (MCP) protein family.</text>
</comment>
<dbReference type="PROSITE" id="PS50111">
    <property type="entry name" value="CHEMOTAXIS_TRANSDUC_2"/>
    <property type="match status" value="1"/>
</dbReference>
<feature type="compositionally biased region" description="Polar residues" evidence="4">
    <location>
        <begin position="485"/>
        <end position="496"/>
    </location>
</feature>
<feature type="compositionally biased region" description="Low complexity" evidence="4">
    <location>
        <begin position="672"/>
        <end position="687"/>
    </location>
</feature>
<dbReference type="Pfam" id="PF12729">
    <property type="entry name" value="4HB_MCP_1"/>
    <property type="match status" value="1"/>
</dbReference>
<feature type="transmembrane region" description="Helical" evidence="5">
    <location>
        <begin position="316"/>
        <end position="336"/>
    </location>
</feature>
<feature type="domain" description="Methyl-accepting transducer" evidence="6">
    <location>
        <begin position="471"/>
        <end position="686"/>
    </location>
</feature>
<dbReference type="InterPro" id="IPR051310">
    <property type="entry name" value="MCP_chemotaxis"/>
</dbReference>
<dbReference type="GO" id="GO:0004888">
    <property type="term" value="F:transmembrane signaling receptor activity"/>
    <property type="evidence" value="ECO:0007669"/>
    <property type="project" value="InterPro"/>
</dbReference>
<dbReference type="SMART" id="SM00304">
    <property type="entry name" value="HAMP"/>
    <property type="match status" value="2"/>
</dbReference>
<keyword evidence="1" id="KW-0145">Chemotaxis</keyword>
<organism evidence="8 9">
    <name type="scientific">Pararhodospirillum photometricum DSM 122</name>
    <dbReference type="NCBI Taxonomy" id="1150469"/>
    <lineage>
        <taxon>Bacteria</taxon>
        <taxon>Pseudomonadati</taxon>
        <taxon>Pseudomonadota</taxon>
        <taxon>Alphaproteobacteria</taxon>
        <taxon>Rhodospirillales</taxon>
        <taxon>Rhodospirillaceae</taxon>
        <taxon>Pararhodospirillum</taxon>
    </lineage>
</organism>
<evidence type="ECO:0000256" key="2">
    <source>
        <dbReference type="ARBA" id="ARBA00029447"/>
    </source>
</evidence>
<feature type="domain" description="HAMP" evidence="7">
    <location>
        <begin position="416"/>
        <end position="466"/>
    </location>
</feature>
<proteinExistence type="inferred from homology"/>
<name>H6SLE1_PARPM</name>
<dbReference type="PROSITE" id="PS50885">
    <property type="entry name" value="HAMP"/>
    <property type="match status" value="2"/>
</dbReference>
<feature type="region of interest" description="Disordered" evidence="4">
    <location>
        <begin position="480"/>
        <end position="538"/>
    </location>
</feature>
<dbReference type="GO" id="GO:0005886">
    <property type="term" value="C:plasma membrane"/>
    <property type="evidence" value="ECO:0007669"/>
    <property type="project" value="TreeGrafter"/>
</dbReference>
<dbReference type="InterPro" id="IPR003660">
    <property type="entry name" value="HAMP_dom"/>
</dbReference>
<evidence type="ECO:0000313" key="9">
    <source>
        <dbReference type="Proteomes" id="UP000033220"/>
    </source>
</evidence>
<evidence type="ECO:0000256" key="1">
    <source>
        <dbReference type="ARBA" id="ARBA00022500"/>
    </source>
</evidence>
<dbReference type="EMBL" id="HE663493">
    <property type="protein sequence ID" value="CCG08806.1"/>
    <property type="molecule type" value="Genomic_DNA"/>
</dbReference>
<dbReference type="KEGG" id="rpm:RSPPHO_02180"/>
<dbReference type="GO" id="GO:0007165">
    <property type="term" value="P:signal transduction"/>
    <property type="evidence" value="ECO:0007669"/>
    <property type="project" value="UniProtKB-KW"/>
</dbReference>
<evidence type="ECO:0000256" key="5">
    <source>
        <dbReference type="SAM" id="Phobius"/>
    </source>
</evidence>
<keyword evidence="5" id="KW-0472">Membrane</keyword>
<dbReference type="Gene3D" id="6.10.340.10">
    <property type="match status" value="1"/>
</dbReference>
<protein>
    <submittedName>
        <fullName evidence="8">Methyl-accepting chemotaxis sensory transducer</fullName>
    </submittedName>
</protein>
<feature type="compositionally biased region" description="Acidic residues" evidence="4">
    <location>
        <begin position="739"/>
        <end position="752"/>
    </location>
</feature>
<feature type="compositionally biased region" description="Low complexity" evidence="4">
    <location>
        <begin position="497"/>
        <end position="512"/>
    </location>
</feature>
<evidence type="ECO:0000313" key="8">
    <source>
        <dbReference type="EMBL" id="CCG08806.1"/>
    </source>
</evidence>
<keyword evidence="3" id="KW-0807">Transducer</keyword>
<dbReference type="InterPro" id="IPR024478">
    <property type="entry name" value="HlyB_4HB_MCP"/>
</dbReference>
<dbReference type="InterPro" id="IPR004090">
    <property type="entry name" value="Chemotax_Me-accpt_rcpt"/>
</dbReference>
<evidence type="ECO:0000256" key="4">
    <source>
        <dbReference type="SAM" id="MobiDB-lite"/>
    </source>
</evidence>
<keyword evidence="5" id="KW-1133">Transmembrane helix</keyword>
<dbReference type="Pfam" id="PF00015">
    <property type="entry name" value="MCPsignal"/>
    <property type="match status" value="1"/>
</dbReference>
<dbReference type="PATRIC" id="fig|1150469.3.peg.2454"/>
<feature type="compositionally biased region" description="Polar residues" evidence="4">
    <location>
        <begin position="513"/>
        <end position="523"/>
    </location>
</feature>
<dbReference type="HOGENOM" id="CLU_000445_107_16_5"/>
<dbReference type="InterPro" id="IPR004089">
    <property type="entry name" value="MCPsignal_dom"/>
</dbReference>
<dbReference type="PANTHER" id="PTHR43531">
    <property type="entry name" value="PROTEIN ICFG"/>
    <property type="match status" value="1"/>
</dbReference>
<dbReference type="PRINTS" id="PR00260">
    <property type="entry name" value="CHEMTRNSDUCR"/>
</dbReference>
<gene>
    <name evidence="8" type="ORF">RSPPHO_02180</name>
</gene>
<evidence type="ECO:0000259" key="7">
    <source>
        <dbReference type="PROSITE" id="PS50885"/>
    </source>
</evidence>
<sequence>MMRLSIKSKLAASFLLVILLAAASALMGLNAMSTMNDRTVFLTSNSNKKLVAALELKALFSDTARLVRNVILYDDPEKQKSYMREAEEDQDLMMQKLASIRALITSEEGQRLMQSTEALILRYREYSNRSNDLALQNTSAQALHLLNQEGHAQVEKIYATLEQMRHTVEGTGDFQGLVAVSAVQRQFDHLRFVSRQMLTTLEQEEIAALQKEADSAVLGIKENATLLARRLEGLDKGAVNTLASSLSTYEDISRKARDLAQQQSKEKAILLLQTEGNKIRSELTAALDRIALLSSNQMNEYVTYNLEEYTQMRTTLLSILLVTILVSIGVASFMAISIGRGLGRAVGLANAVAVGDLSQTIEQSSKDEIGDLVTALNQMTATLRTTAQIAGDVARGNLTVEVKRLSDKDVLGIALEEMITNLRAAAAVAAEIAAGNLTVEAKRRSEHDALGIALETMLARLRSVVSDALAAAQQVSSGSQQLSATSEQLAQGATEQASAAEEASSSMEEMSSTIRQSADNATETARIAQRSAQDAEASGRAVTKAVDAMNTIAEKINIVQEIARQTDLLALNAAIEAARAGEHGKGFAVVASEVRKLAERSQAAASEIMTLSSETLGLSTQAGDMLTKLVPDIRRTAELVEEISAAAREQNVGAEQINTAIRQLDQVTQQNASASEEMSATSEELAAQAQQLDETMSFFKTGQTGTAAPTPPRRPATRAKTRGKLGEAPANKGIRLALDEADRDDDELYERY</sequence>
<keyword evidence="9" id="KW-1185">Reference proteome</keyword>
<dbReference type="STRING" id="1150469.RSPPHO_02180"/>
<dbReference type="CDD" id="cd06225">
    <property type="entry name" value="HAMP"/>
    <property type="match status" value="1"/>
</dbReference>
<reference evidence="8 9" key="1">
    <citation type="submission" date="2012-02" db="EMBL/GenBank/DDBJ databases">
        <title>Shotgun genome sequence of Phaeospirillum photometricum DSM 122.</title>
        <authorList>
            <person name="Duquesne K."/>
            <person name="Sturgis J."/>
        </authorList>
    </citation>
    <scope>NUCLEOTIDE SEQUENCE [LARGE SCALE GENOMIC DNA]</scope>
    <source>
        <strain evidence="9">DSM122</strain>
    </source>
</reference>